<evidence type="ECO:0008006" key="4">
    <source>
        <dbReference type="Google" id="ProtNLM"/>
    </source>
</evidence>
<feature type="transmembrane region" description="Helical" evidence="2">
    <location>
        <begin position="397"/>
        <end position="417"/>
    </location>
</feature>
<reference evidence="3" key="1">
    <citation type="submission" date="2021-01" db="EMBL/GenBank/DDBJ databases">
        <authorList>
            <person name="Corre E."/>
            <person name="Pelletier E."/>
            <person name="Niang G."/>
            <person name="Scheremetjew M."/>
            <person name="Finn R."/>
            <person name="Kale V."/>
            <person name="Holt S."/>
            <person name="Cochrane G."/>
            <person name="Meng A."/>
            <person name="Brown T."/>
            <person name="Cohen L."/>
        </authorList>
    </citation>
    <scope>NUCLEOTIDE SEQUENCE</scope>
    <source>
        <strain evidence="3">CCMP 410</strain>
    </source>
</reference>
<dbReference type="EMBL" id="HBGK01017076">
    <property type="protein sequence ID" value="CAD9279641.1"/>
    <property type="molecule type" value="Transcribed_RNA"/>
</dbReference>
<keyword evidence="2" id="KW-0812">Transmembrane</keyword>
<feature type="compositionally biased region" description="Acidic residues" evidence="1">
    <location>
        <begin position="699"/>
        <end position="708"/>
    </location>
</feature>
<feature type="region of interest" description="Disordered" evidence="1">
    <location>
        <begin position="1"/>
        <end position="39"/>
    </location>
</feature>
<feature type="transmembrane region" description="Helical" evidence="2">
    <location>
        <begin position="557"/>
        <end position="580"/>
    </location>
</feature>
<evidence type="ECO:0000256" key="2">
    <source>
        <dbReference type="SAM" id="Phobius"/>
    </source>
</evidence>
<dbReference type="InterPro" id="IPR007498">
    <property type="entry name" value="PqiA-like"/>
</dbReference>
<feature type="region of interest" description="Disordered" evidence="1">
    <location>
        <begin position="699"/>
        <end position="721"/>
    </location>
</feature>
<evidence type="ECO:0000313" key="3">
    <source>
        <dbReference type="EMBL" id="CAD9279641.1"/>
    </source>
</evidence>
<dbReference type="AlphaFoldDB" id="A0A7S1Y4K2"/>
<sequence length="721" mass="79693">MAPRNETPPTAEDTSETTTTTGAAANNNNDEAASEENALTTPLLSEAEVAEAGNNVVEEVTRTTRTTGESQQQQQPLLRTFSLSNQTLTEEVDYSSPSAVELARQRRPTTMMMNRPRSFGICRRLGRAYRGSLSCARTTPCFWKYIIPLLTIATHLLFFYGQTAPMWRLVLQKHVDVWANATTVIAKQSFKTLGLPTTNHFYLDEDIDVRSFTYSYAITELWEAKFMPGKLLPRLAAVLLIVFSGIWPHLKLLLLNLTFLFSTHTKRRSRILHWLGCLGKWSLADILVVCVMVGVLNLDWEVDPTLIKAGMVDNLPTIIDIIKQMYNSCDLCSQLLGYTCHKPPLKHIPYCSGCQGLVDIAFDQPSWAQTTGKTIVNGVRTSGGGLVDLRVVGMKGIYAFCSAVILSILLSLIVDILDHKYKQRTIQQERAAASLLAVSGVGEPTSEDDGTPVHHQQRTTVSTITEDGRRYVDDDDDDDPIATCTTSLRNSTLAWLTLGVVAIAILVPTMERRVHGAIPIMLGDILGVEWNKHYSLTSLMFTTGQFGGWDYMLMGTFALFMVFGPAFRSFLTFVAMAFPVKFSGFRKYVLQPAINFVGAFCAWEVFAVALIMVQLLMPTITATIINRKECSVVEGSNGQCLGVEFAIQDNFALVVIGGLLLVGTSAIATTIVHPLEPCDSDVEIVLSATTHDYVPLTEEEEDGLEYEQEPPPQTTRTTDLV</sequence>
<feature type="transmembrane region" description="Helical" evidence="2">
    <location>
        <begin position="142"/>
        <end position="161"/>
    </location>
</feature>
<feature type="transmembrane region" description="Helical" evidence="2">
    <location>
        <begin position="651"/>
        <end position="672"/>
    </location>
</feature>
<feature type="compositionally biased region" description="Low complexity" evidence="1">
    <location>
        <begin position="10"/>
        <end position="38"/>
    </location>
</feature>
<evidence type="ECO:0000256" key="1">
    <source>
        <dbReference type="SAM" id="MobiDB-lite"/>
    </source>
</evidence>
<feature type="transmembrane region" description="Helical" evidence="2">
    <location>
        <begin position="231"/>
        <end position="250"/>
    </location>
</feature>
<feature type="transmembrane region" description="Helical" evidence="2">
    <location>
        <begin position="592"/>
        <end position="617"/>
    </location>
</feature>
<feature type="transmembrane region" description="Helical" evidence="2">
    <location>
        <begin position="493"/>
        <end position="510"/>
    </location>
</feature>
<organism evidence="3">
    <name type="scientific">Grammatophora oceanica</name>
    <dbReference type="NCBI Taxonomy" id="210454"/>
    <lineage>
        <taxon>Eukaryota</taxon>
        <taxon>Sar</taxon>
        <taxon>Stramenopiles</taxon>
        <taxon>Ochrophyta</taxon>
        <taxon>Bacillariophyta</taxon>
        <taxon>Fragilariophyceae</taxon>
        <taxon>Fragilariophycidae</taxon>
        <taxon>Rhabdonematales</taxon>
        <taxon>Grammatophoraceae</taxon>
        <taxon>Grammatophora</taxon>
    </lineage>
</organism>
<proteinExistence type="predicted"/>
<dbReference type="PANTHER" id="PTHR34730:SF1">
    <property type="entry name" value="PARAQUAT-INDUCIBLE PROTEIN A"/>
    <property type="match status" value="1"/>
</dbReference>
<keyword evidence="2" id="KW-1133">Transmembrane helix</keyword>
<name>A0A7S1Y4K2_9STRA</name>
<protein>
    <recommendedName>
        <fullName evidence="4">Paraquat-inducible protein A</fullName>
    </recommendedName>
</protein>
<dbReference type="PANTHER" id="PTHR34730">
    <property type="entry name" value="UNNAMED PRODUCT"/>
    <property type="match status" value="1"/>
</dbReference>
<accession>A0A7S1Y4K2</accession>
<gene>
    <name evidence="3" type="ORF">GOCE00092_LOCUS8551</name>
</gene>
<keyword evidence="2" id="KW-0472">Membrane</keyword>
<dbReference type="Pfam" id="PF04403">
    <property type="entry name" value="PqiA"/>
    <property type="match status" value="1"/>
</dbReference>
<feature type="transmembrane region" description="Helical" evidence="2">
    <location>
        <begin position="271"/>
        <end position="296"/>
    </location>
</feature>